<accession>A0A7S1KTS2</accession>
<proteinExistence type="predicted"/>
<name>A0A7S1KTS2_9EUKA</name>
<gene>
    <name evidence="2" type="ORF">PCOS0759_LOCUS7822</name>
</gene>
<feature type="region of interest" description="Disordered" evidence="1">
    <location>
        <begin position="646"/>
        <end position="686"/>
    </location>
</feature>
<evidence type="ECO:0000313" key="2">
    <source>
        <dbReference type="EMBL" id="CAD9084568.1"/>
    </source>
</evidence>
<feature type="compositionally biased region" description="Polar residues" evidence="1">
    <location>
        <begin position="651"/>
        <end position="673"/>
    </location>
</feature>
<feature type="compositionally biased region" description="Low complexity" evidence="1">
    <location>
        <begin position="274"/>
        <end position="283"/>
    </location>
</feature>
<dbReference type="AlphaFoldDB" id="A0A7S1KTS2"/>
<protein>
    <submittedName>
        <fullName evidence="2">Uncharacterized protein</fullName>
    </submittedName>
</protein>
<reference evidence="2" key="1">
    <citation type="submission" date="2021-01" db="EMBL/GenBank/DDBJ databases">
        <authorList>
            <person name="Corre E."/>
            <person name="Pelletier E."/>
            <person name="Niang G."/>
            <person name="Scheremetjew M."/>
            <person name="Finn R."/>
            <person name="Kale V."/>
            <person name="Holt S."/>
            <person name="Cochrane G."/>
            <person name="Meng A."/>
            <person name="Brown T."/>
            <person name="Cohen L."/>
        </authorList>
    </citation>
    <scope>NUCLEOTIDE SEQUENCE</scope>
    <source>
        <strain evidence="2">WS</strain>
    </source>
</reference>
<feature type="region of interest" description="Disordered" evidence="1">
    <location>
        <begin position="270"/>
        <end position="336"/>
    </location>
</feature>
<organism evidence="2">
    <name type="scientific">Percolomonas cosmopolitus</name>
    <dbReference type="NCBI Taxonomy" id="63605"/>
    <lineage>
        <taxon>Eukaryota</taxon>
        <taxon>Discoba</taxon>
        <taxon>Heterolobosea</taxon>
        <taxon>Tetramitia</taxon>
        <taxon>Eutetramitia</taxon>
        <taxon>Percolomonadidae</taxon>
        <taxon>Percolomonas</taxon>
    </lineage>
</organism>
<feature type="region of interest" description="Disordered" evidence="1">
    <location>
        <begin position="84"/>
        <end position="106"/>
    </location>
</feature>
<feature type="compositionally biased region" description="Basic residues" evidence="1">
    <location>
        <begin position="284"/>
        <end position="295"/>
    </location>
</feature>
<dbReference type="EMBL" id="HBGD01009504">
    <property type="protein sequence ID" value="CAD9084568.1"/>
    <property type="molecule type" value="Transcribed_RNA"/>
</dbReference>
<sequence length="1123" mass="129629">MRLSSRLFPLLTQDPSTSLLEAHASSLDTILGVIEHEGTTSADPQLRVVSVCGLEHSGKKLLCHYLMRESLKADDMPLFADEERRHRNIGPSNPLKSTPNPRSSPREISRRRGIFFFLVRDPSKELHAMLSDKEFYTIDDELQHMLEEEGWGHSPPHELAHTENHSENPQQHVVAILMLRGLSTFLDPKSSSVRTRDRIFRKEDTSLTDAVDTALVHFAHLFSSQMIFNAPFYPHMQERDLTTLSSLMGMWNLTDRVLSWSRPETLQRIASTESVASSAQSPRKSSRRRKKVARKHTSDKSKTLKPRLRNLSLMPPKHHSLDKKPRSLSHETSFPTAPQAPTLLSISWSPNSLKAHEDYFRENAHELSEFIYTIRDVPQLNPINPERFLLDALLADPLSNTRRFNTITMRKCMKFLFPSTSAHIDNMDSLRRQQSDSDSSDEDEDKSIFLLPSVEANPFKGFQIFAPMHHAPHIDEQVWREVCRPFKNSLSRLKYYIFKNCKVKYFNGWPLTLQGLFCVASAFSDHVNTKSTFPPIQHLSEIYENQFILSKLEVKCIAFYKRKMRKLTMPCSQKEIVAHHSSIRPKLKQLILEETHRFPKRMQAVVRQRVFDCIGTMSETVSEELLRASETVEGYPCAEFGEHRISHQENHSQTIRSTTPLHQSLPAPNQAHNPHTPLSPHGDSIDPKVIAQKTLQHLTVAQEYELRNIVESRRKCKSIQYRIYARCVKSLKAYRNMKEYERDFQRFLSLYRRHKDLGPAKDLIAQEFQAREQGKVKLLLTLLTKKMHFSTLSDMEGERVSTLNHQLEQIEKNLHHSRMLQRTQEELETQRLEEETKNLQVMVFTESSTCTDQKMKSFANRKALIEFVDEYYSKGYFVHSIFFFKLRYGALMRRYRSPVAREKIILCQTHELRSTIVGVWNEGFKLVHSLCFDEIKRQWILVVRIQDEPNKPQNCKFVFESNASELKARVSRLCQKGFVLTVCSVSDADSLYFAYLILPEEDYQSDALFLTGPFKYVTHKMSQFVKNQYTVKVCCGDKKGNWFLFAQKPHIPTRGSTTQGASFVSLDYAAKDTQESTYLTPEAETFFKSFPQIHQVEEFVSDAFGTLSQAVSAMGSGGTSDDL</sequence>
<evidence type="ECO:0000256" key="1">
    <source>
        <dbReference type="SAM" id="MobiDB-lite"/>
    </source>
</evidence>